<name>A0ABX4BRS4_FLAFR</name>
<keyword evidence="2" id="KW-1185">Reference proteome</keyword>
<evidence type="ECO:0000313" key="2">
    <source>
        <dbReference type="Proteomes" id="UP000198382"/>
    </source>
</evidence>
<evidence type="ECO:0000313" key="1">
    <source>
        <dbReference type="EMBL" id="OXA79547.1"/>
    </source>
</evidence>
<dbReference type="RefSeq" id="WP_074659850.1">
    <property type="nucleotide sequence ID" value="NZ_MUGV01000016.1"/>
</dbReference>
<reference evidence="1 2" key="1">
    <citation type="submission" date="2016-11" db="EMBL/GenBank/DDBJ databases">
        <title>Whole genomes of Flavobacteriaceae.</title>
        <authorList>
            <person name="Stine C."/>
            <person name="Li C."/>
            <person name="Tadesse D."/>
        </authorList>
    </citation>
    <scope>NUCLEOTIDE SEQUENCE [LARGE SCALE GENOMIC DNA]</scope>
    <source>
        <strain evidence="1 2">DSM 15937</strain>
    </source>
</reference>
<proteinExistence type="predicted"/>
<gene>
    <name evidence="1" type="ORF">B0A65_09240</name>
</gene>
<dbReference type="Proteomes" id="UP000198382">
    <property type="component" value="Unassembled WGS sequence"/>
</dbReference>
<protein>
    <submittedName>
        <fullName evidence="1">Uncharacterized protein</fullName>
    </submittedName>
</protein>
<dbReference type="EMBL" id="MUGV01000016">
    <property type="protein sequence ID" value="OXA79547.1"/>
    <property type="molecule type" value="Genomic_DNA"/>
</dbReference>
<organism evidence="1 2">
    <name type="scientific">Flavobacterium frigidimaris</name>
    <dbReference type="NCBI Taxonomy" id="262320"/>
    <lineage>
        <taxon>Bacteria</taxon>
        <taxon>Pseudomonadati</taxon>
        <taxon>Bacteroidota</taxon>
        <taxon>Flavobacteriia</taxon>
        <taxon>Flavobacteriales</taxon>
        <taxon>Flavobacteriaceae</taxon>
        <taxon>Flavobacterium</taxon>
    </lineage>
</organism>
<sequence>MGYWRTLHLFDDQIFYKKVVRELKGENGDLTQACREFLKYYVTGGISHLSNEKINSLVEQNIRRIISISNSLDETFKIHHEFHKITNYDSQNLFLSNLDGHYEFCKFLEYYLFKTCADFNPHLGLGKGGVARNFNIPIKTLSYNIIEELDDWNDFLSEDRMGITNWITHEDVALLFLDKENLHFEDNELAEAFLSLLDIAYKNKLGFIMGVDMRENQLELLSKNKLLVNDLL</sequence>
<accession>A0ABX4BRS4</accession>
<comment type="caution">
    <text evidence="1">The sequence shown here is derived from an EMBL/GenBank/DDBJ whole genome shotgun (WGS) entry which is preliminary data.</text>
</comment>